<protein>
    <submittedName>
        <fullName evidence="2">Uncharacterized protein</fullName>
    </submittedName>
</protein>
<feature type="region of interest" description="Disordered" evidence="1">
    <location>
        <begin position="497"/>
        <end position="527"/>
    </location>
</feature>
<proteinExistence type="predicted"/>
<feature type="region of interest" description="Disordered" evidence="1">
    <location>
        <begin position="19"/>
        <end position="140"/>
    </location>
</feature>
<feature type="compositionally biased region" description="Polar residues" evidence="1">
    <location>
        <begin position="328"/>
        <end position="343"/>
    </location>
</feature>
<evidence type="ECO:0000313" key="2">
    <source>
        <dbReference type="EMBL" id="EAU31989.1"/>
    </source>
</evidence>
<name>Q0CF07_ASPTN</name>
<accession>Q0CF07</accession>
<feature type="compositionally biased region" description="Polar residues" evidence="1">
    <location>
        <begin position="111"/>
        <end position="127"/>
    </location>
</feature>
<feature type="compositionally biased region" description="Acidic residues" evidence="1">
    <location>
        <begin position="570"/>
        <end position="580"/>
    </location>
</feature>
<feature type="region of interest" description="Disordered" evidence="1">
    <location>
        <begin position="231"/>
        <end position="266"/>
    </location>
</feature>
<feature type="region of interest" description="Disordered" evidence="1">
    <location>
        <begin position="308"/>
        <end position="386"/>
    </location>
</feature>
<dbReference type="RefSeq" id="XP_001216348.1">
    <property type="nucleotide sequence ID" value="XM_001216348.1"/>
</dbReference>
<feature type="compositionally biased region" description="Polar residues" evidence="1">
    <location>
        <begin position="505"/>
        <end position="515"/>
    </location>
</feature>
<organism evidence="2 3">
    <name type="scientific">Aspergillus terreus (strain NIH 2624 / FGSC A1156)</name>
    <dbReference type="NCBI Taxonomy" id="341663"/>
    <lineage>
        <taxon>Eukaryota</taxon>
        <taxon>Fungi</taxon>
        <taxon>Dikarya</taxon>
        <taxon>Ascomycota</taxon>
        <taxon>Pezizomycotina</taxon>
        <taxon>Eurotiomycetes</taxon>
        <taxon>Eurotiomycetidae</taxon>
        <taxon>Eurotiales</taxon>
        <taxon>Aspergillaceae</taxon>
        <taxon>Aspergillus</taxon>
        <taxon>Aspergillus subgen. Circumdati</taxon>
    </lineage>
</organism>
<evidence type="ECO:0000313" key="3">
    <source>
        <dbReference type="Proteomes" id="UP000007963"/>
    </source>
</evidence>
<dbReference type="eggNOG" id="ENOG502S7JR">
    <property type="taxonomic scope" value="Eukaryota"/>
</dbReference>
<feature type="compositionally biased region" description="Basic and acidic residues" evidence="1">
    <location>
        <begin position="700"/>
        <end position="713"/>
    </location>
</feature>
<dbReference type="STRING" id="341663.Q0CF07"/>
<evidence type="ECO:0000256" key="1">
    <source>
        <dbReference type="SAM" id="MobiDB-lite"/>
    </source>
</evidence>
<feature type="region of interest" description="Disordered" evidence="1">
    <location>
        <begin position="410"/>
        <end position="459"/>
    </location>
</feature>
<dbReference type="GeneID" id="4322583"/>
<feature type="compositionally biased region" description="Basic and acidic residues" evidence="1">
    <location>
        <begin position="85"/>
        <end position="108"/>
    </location>
</feature>
<sequence length="770" mass="85245">MAIWPFGRKNKRHTIHLDAAATEGAHLSHDPRHSLDDSKIAQKPTRAPSKRQKNRHSQPVDDYSHPYRNPTLTSSQQTQFALRSSKTDQVRSTKGLRDQDSRLGHHADGYTSYSTVCREPTSVSRNPSLVKGKQNGNGPAVLKKRLSKRKAYEIAREREIRMMASTPIDIPRRSLPGDPRHRRSDRHLSDLSLSIRDSAASSISEFSETYTFKVNGFAAWTPRPVIHYVEAPRAPSARSQKTPDGSTRRDKPLAITASEDKENIEPKKRVDRLADDLDAGGLRELLERDRRRRERKLIEDQEKLQRKLQQAAEQRKSDAELAQGRPNEVSNQAVPQDVSSCQDAESHVDSRADDDASKAVTNPVVTEAPSSSWLRDGSTRGTERSALESMESVNVIGNLDDSSIRERKLGARSSFAPSQDMVMSRSTLSPSRSASRQGLHSPASSQLYGMGRESTSDVSRTVDSERRMSDHSAGHTNTITSIFRRGSSRLKRRYRERFQERSPEIPSTSFESFTKISPPPSAPPQAPPPFIPPRAFIPTGTINRQQSKFTEHFGDEPLSPPDSRLQSPDIPEEPADGLDMDIDKSESQIGTRYPIPGSERQNSWAGDSVEGDADNVPLSQSLASIDSEGSWMSGQFLRRISQRKSNPVRPSIGSLRNRVEGTDESPNDDDASAASANQAPAQNSSKITSDQGGDLETVDAPEKTEETWHDQIAKRPVLVTPSVRPKSTEGLLNNVRSLSPISAEAEFGAIEEQSAELCLADDDGHDPRHG</sequence>
<reference evidence="3" key="1">
    <citation type="submission" date="2005-09" db="EMBL/GenBank/DDBJ databases">
        <title>Annotation of the Aspergillus terreus NIH2624 genome.</title>
        <authorList>
            <person name="Birren B.W."/>
            <person name="Lander E.S."/>
            <person name="Galagan J.E."/>
            <person name="Nusbaum C."/>
            <person name="Devon K."/>
            <person name="Henn M."/>
            <person name="Ma L.-J."/>
            <person name="Jaffe D.B."/>
            <person name="Butler J."/>
            <person name="Alvarez P."/>
            <person name="Gnerre S."/>
            <person name="Grabherr M."/>
            <person name="Kleber M."/>
            <person name="Mauceli E.W."/>
            <person name="Brockman W."/>
            <person name="Rounsley S."/>
            <person name="Young S.K."/>
            <person name="LaButti K."/>
            <person name="Pushparaj V."/>
            <person name="DeCaprio D."/>
            <person name="Crawford M."/>
            <person name="Koehrsen M."/>
            <person name="Engels R."/>
            <person name="Montgomery P."/>
            <person name="Pearson M."/>
            <person name="Howarth C."/>
            <person name="Larson L."/>
            <person name="Luoma S."/>
            <person name="White J."/>
            <person name="Alvarado L."/>
            <person name="Kodira C.D."/>
            <person name="Zeng Q."/>
            <person name="Oleary S."/>
            <person name="Yandava C."/>
            <person name="Denning D.W."/>
            <person name="Nierman W.C."/>
            <person name="Milne T."/>
            <person name="Madden K."/>
        </authorList>
    </citation>
    <scope>NUCLEOTIDE SEQUENCE [LARGE SCALE GENOMIC DNA]</scope>
    <source>
        <strain evidence="3">NIH 2624 / FGSC A1156</strain>
    </source>
</reference>
<feature type="compositionally biased region" description="Low complexity" evidence="1">
    <location>
        <begin position="424"/>
        <end position="436"/>
    </location>
</feature>
<dbReference type="HOGENOM" id="CLU_010101_1_0_1"/>
<feature type="compositionally biased region" description="Pro residues" evidence="1">
    <location>
        <begin position="517"/>
        <end position="527"/>
    </location>
</feature>
<feature type="compositionally biased region" description="Basic and acidic residues" evidence="1">
    <location>
        <begin position="26"/>
        <end position="40"/>
    </location>
</feature>
<feature type="compositionally biased region" description="Basic and acidic residues" evidence="1">
    <location>
        <begin position="246"/>
        <end position="266"/>
    </location>
</feature>
<feature type="compositionally biased region" description="Basic and acidic residues" evidence="1">
    <location>
        <begin position="377"/>
        <end position="386"/>
    </location>
</feature>
<feature type="region of interest" description="Disordered" evidence="1">
    <location>
        <begin position="551"/>
        <end position="728"/>
    </location>
</feature>
<dbReference type="OMA" id="RRADRYM"/>
<dbReference type="AlphaFoldDB" id="Q0CF07"/>
<dbReference type="Proteomes" id="UP000007963">
    <property type="component" value="Unassembled WGS sequence"/>
</dbReference>
<feature type="compositionally biased region" description="Acidic residues" evidence="1">
    <location>
        <begin position="662"/>
        <end position="671"/>
    </location>
</feature>
<feature type="compositionally biased region" description="Low complexity" evidence="1">
    <location>
        <begin position="672"/>
        <end position="685"/>
    </location>
</feature>
<dbReference type="OrthoDB" id="4152802at2759"/>
<feature type="compositionally biased region" description="Polar residues" evidence="1">
    <location>
        <begin position="359"/>
        <end position="373"/>
    </location>
</feature>
<feature type="compositionally biased region" description="Basic and acidic residues" evidence="1">
    <location>
        <begin position="344"/>
        <end position="357"/>
    </location>
</feature>
<dbReference type="VEuPathDB" id="FungiDB:ATEG_07727"/>
<dbReference type="EMBL" id="CH476604">
    <property type="protein sequence ID" value="EAU31989.1"/>
    <property type="molecule type" value="Genomic_DNA"/>
</dbReference>
<feature type="compositionally biased region" description="Polar residues" evidence="1">
    <location>
        <begin position="70"/>
        <end position="84"/>
    </location>
</feature>
<gene>
    <name evidence="2" type="ORF">ATEG_07727</name>
</gene>